<dbReference type="InterPro" id="IPR016024">
    <property type="entry name" value="ARM-type_fold"/>
</dbReference>
<dbReference type="PANTHER" id="PTHR12658">
    <property type="entry name" value="BETA-TUBULIN COFACTOR D"/>
    <property type="match status" value="1"/>
</dbReference>
<evidence type="ECO:0000259" key="3">
    <source>
        <dbReference type="Pfam" id="PF25767"/>
    </source>
</evidence>
<dbReference type="InterPro" id="IPR022577">
    <property type="entry name" value="TBCD_C"/>
</dbReference>
<dbReference type="SUPFAM" id="SSF48371">
    <property type="entry name" value="ARM repeat"/>
    <property type="match status" value="1"/>
</dbReference>
<protein>
    <submittedName>
        <fullName evidence="4">Tubulin-specific chaperone D</fullName>
    </submittedName>
</protein>
<dbReference type="Gene3D" id="1.25.10.10">
    <property type="entry name" value="Leucine-rich Repeat Variant"/>
    <property type="match status" value="2"/>
</dbReference>
<feature type="domain" description="Tubulin-folding cofactor D ARM repeats" evidence="3">
    <location>
        <begin position="327"/>
        <end position="520"/>
    </location>
</feature>
<dbReference type="EMBL" id="LUEZ02000107">
    <property type="protein sequence ID" value="RDB18014.1"/>
    <property type="molecule type" value="Genomic_DNA"/>
</dbReference>
<proteinExistence type="predicted"/>
<accession>A0A369JF34</accession>
<organism evidence="4 5">
    <name type="scientific">Hypsizygus marmoreus</name>
    <name type="common">White beech mushroom</name>
    <name type="synonym">Agaricus marmoreus</name>
    <dbReference type="NCBI Taxonomy" id="39966"/>
    <lineage>
        <taxon>Eukaryota</taxon>
        <taxon>Fungi</taxon>
        <taxon>Dikarya</taxon>
        <taxon>Basidiomycota</taxon>
        <taxon>Agaricomycotina</taxon>
        <taxon>Agaricomycetes</taxon>
        <taxon>Agaricomycetidae</taxon>
        <taxon>Agaricales</taxon>
        <taxon>Tricholomatineae</taxon>
        <taxon>Lyophyllaceae</taxon>
        <taxon>Hypsizygus</taxon>
    </lineage>
</organism>
<dbReference type="Pfam" id="PF23579">
    <property type="entry name" value="ARM_TBCD"/>
    <property type="match status" value="1"/>
</dbReference>
<feature type="domain" description="Tubulin-folding cofactor D C-terminal" evidence="2">
    <location>
        <begin position="875"/>
        <end position="1070"/>
    </location>
</feature>
<evidence type="ECO:0000313" key="5">
    <source>
        <dbReference type="Proteomes" id="UP000076154"/>
    </source>
</evidence>
<dbReference type="GO" id="GO:0005096">
    <property type="term" value="F:GTPase activator activity"/>
    <property type="evidence" value="ECO:0007669"/>
    <property type="project" value="InterPro"/>
</dbReference>
<reference evidence="4" key="1">
    <citation type="submission" date="2018-04" db="EMBL/GenBank/DDBJ databases">
        <title>Whole genome sequencing of Hypsizygus marmoreus.</title>
        <authorList>
            <person name="Choi I.-G."/>
            <person name="Min B."/>
            <person name="Kim J.-G."/>
            <person name="Kim S."/>
            <person name="Oh Y.-L."/>
            <person name="Kong W.-S."/>
            <person name="Park H."/>
            <person name="Jeong J."/>
            <person name="Song E.-S."/>
        </authorList>
    </citation>
    <scope>NUCLEOTIDE SEQUENCE [LARGE SCALE GENOMIC DNA]</scope>
    <source>
        <strain evidence="4">51987-8</strain>
    </source>
</reference>
<dbReference type="GO" id="GO:0000226">
    <property type="term" value="P:microtubule cytoskeleton organization"/>
    <property type="evidence" value="ECO:0007669"/>
    <property type="project" value="TreeGrafter"/>
</dbReference>
<dbReference type="GO" id="GO:0007021">
    <property type="term" value="P:tubulin complex assembly"/>
    <property type="evidence" value="ECO:0007669"/>
    <property type="project" value="InterPro"/>
</dbReference>
<dbReference type="Proteomes" id="UP000076154">
    <property type="component" value="Unassembled WGS sequence"/>
</dbReference>
<dbReference type="Pfam" id="PF12612">
    <property type="entry name" value="TFCD_C"/>
    <property type="match status" value="1"/>
</dbReference>
<name>A0A369JF34_HYPMA</name>
<dbReference type="PANTHER" id="PTHR12658:SF0">
    <property type="entry name" value="TUBULIN-SPECIFIC CHAPERONE D"/>
    <property type="match status" value="1"/>
</dbReference>
<dbReference type="InterPro" id="IPR011989">
    <property type="entry name" value="ARM-like"/>
</dbReference>
<sequence>MDDEVFERKLFATFERHGEFTDIQQSCLELDLFENPSEDEDLRENQTFSKLSNILDEYQEQSYLLDPFLENLVAPVVDCLRSHAKASIADHRRRGSSLRVGRLATLLYSYVKCRGYKTIIRFFPHEIADLSIALEFLLIPDGLIQDATQWALRYVVLIWLSLICMIPFDLAQFDEAERIGHTANAIESSAKTFLGKAGLEREGAALLLSRLYVRQDTGTRFYPFLVWTKERLEAKADVITTIGLLQVVCEVVKSGPADQIRLRVSELSAIAHVIEETKTLLSNTAVRKYKTKLVSRIALRLLPAVPNNGRRKGRTLAGDEIYLDNPASEADFEVPEQVEHALEQLFSALQDKDTVVRWSAAKGVARVSERLPVDFADQVLETVMGLFAIHSIAAASLYDLPAIAESTWHGACLACAEIARRGLIASERLPELIEWLSKALYFDLRKGAHSIGSNVRDAAAYVLWALARTQDTSSLKPHAENLAQRLTAVALYDREIHIRRAASAAFQEHVGRNGLFPHGIDVLGKTDFYAVSIRRNAFLTAAPQVAVHLEYRSFLLNHVLDVVLRHWDPTMRELGSQSLRLICLTDLAILGPQASAKSVHLLDSIDLADLHGGLLALSEIALAYREFGADGTTAVRMRETFEALSRIPLEVVIGSRNAVITAAACRLISITLTFPEMQPDTTSVSHWRKIVDHGLKHRVPFVQEAAAEAMASMSKLVDYLSVLIDAFENTLIRELKASFLATQQSLGTVLGGIDYSAYPNALPEALDCLSSFVKPTTPPRSTVEARRNCYSAIPKILLTTVKDLPRYMSVEVVNSLCDILLGGLDDYSTDERGDVGSWIRAACVQGLTSFTETLIHNSGSIADFAGYFPPAKFRRILAGILKQGVERLDNVRQEAGVGFMRLLALPPPAVADPSLWQIPGLSLLQELFQNDTEYVGWNDGHWLFPRAVRLLDIVEYRKPVLTGLVLSLGSKTDSTHRPLSTSLISYVKSLPLTSEGVEYNVSTLVEDLIAHAKSQITSNSVVVPVLQTFNVLLEGDALMRLAANSRGIASLEQLLTLVTRNVARLKSIPRIQESMKIVVNLLPFGPLFDKCVPCLPDFLGHQFPSIRRETAEHIYLVLQGADMGRDTDDVEEVLLETEWSSSDGEVTKAAVERVVALFSVD</sequence>
<dbReference type="GO" id="GO:0007023">
    <property type="term" value="P:post-chaperonin tubulin folding pathway"/>
    <property type="evidence" value="ECO:0007669"/>
    <property type="project" value="InterPro"/>
</dbReference>
<dbReference type="GO" id="GO:0048487">
    <property type="term" value="F:beta-tubulin binding"/>
    <property type="evidence" value="ECO:0007669"/>
    <property type="project" value="InterPro"/>
</dbReference>
<dbReference type="InParanoid" id="A0A369JF34"/>
<evidence type="ECO:0000259" key="2">
    <source>
        <dbReference type="Pfam" id="PF12612"/>
    </source>
</evidence>
<dbReference type="AlphaFoldDB" id="A0A369JF34"/>
<keyword evidence="1" id="KW-0143">Chaperone</keyword>
<evidence type="ECO:0000313" key="4">
    <source>
        <dbReference type="EMBL" id="RDB18014.1"/>
    </source>
</evidence>
<dbReference type="Pfam" id="PF25767">
    <property type="entry name" value="ARM_TBCD_2nd"/>
    <property type="match status" value="1"/>
</dbReference>
<gene>
    <name evidence="4" type="primary">TBCD</name>
    <name evidence="4" type="ORF">Hypma_000856</name>
</gene>
<dbReference type="OrthoDB" id="1735853at2759"/>
<dbReference type="InterPro" id="IPR058033">
    <property type="entry name" value="ARM_TBCD_2nd"/>
</dbReference>
<dbReference type="FunCoup" id="A0A369JF34">
    <property type="interactions" value="455"/>
</dbReference>
<comment type="caution">
    <text evidence="4">The sequence shown here is derived from an EMBL/GenBank/DDBJ whole genome shotgun (WGS) entry which is preliminary data.</text>
</comment>
<evidence type="ECO:0000256" key="1">
    <source>
        <dbReference type="ARBA" id="ARBA00023186"/>
    </source>
</evidence>
<dbReference type="STRING" id="39966.A0A369JF34"/>
<keyword evidence="5" id="KW-1185">Reference proteome</keyword>
<dbReference type="InterPro" id="IPR033162">
    <property type="entry name" value="TBCD"/>
</dbReference>